<reference evidence="2 3" key="1">
    <citation type="submission" date="2016-11" db="EMBL/GenBank/DDBJ databases">
        <title>Study of marine rhodopsin-containing bacteria.</title>
        <authorList>
            <person name="Yoshizawa S."/>
            <person name="Kumagai Y."/>
            <person name="Kogure K."/>
        </authorList>
    </citation>
    <scope>NUCLEOTIDE SEQUENCE [LARGE SCALE GENOMIC DNA]</scope>
    <source>
        <strain evidence="2 3">SAORIC-28</strain>
    </source>
</reference>
<dbReference type="EMBL" id="MQWD01000001">
    <property type="protein sequence ID" value="PAP78037.1"/>
    <property type="molecule type" value="Genomic_DNA"/>
</dbReference>
<evidence type="ECO:0000313" key="2">
    <source>
        <dbReference type="EMBL" id="PAP78037.1"/>
    </source>
</evidence>
<dbReference type="AlphaFoldDB" id="A0A271J417"/>
<sequence>MPQTLLALLALVLASFLTFNQQRLTLRSHNNLVSDEVELAAAGLASEVLAFVDGRSFDEESTPSAISDENGNVPEDPDEFTEGTTFGATDRGTDGCDLLKPANTPDCDDVDDVAWDPNDIDDDGWRDVEIALSHDRKLPFEVRMQVYYVDNPESMAEASAPTRHKRILIDIRSPFAGDENGVYRATRVVSYDPIKAEMDYENSPYYDPTYGEGGGGGGGGGPHDQTPNP</sequence>
<comment type="caution">
    <text evidence="2">The sequence shown here is derived from an EMBL/GenBank/DDBJ whole genome shotgun (WGS) entry which is preliminary data.</text>
</comment>
<accession>A0A271J417</accession>
<dbReference type="OrthoDB" id="9830565at2"/>
<name>A0A271J417_9BACT</name>
<dbReference type="RefSeq" id="WP_095511706.1">
    <property type="nucleotide sequence ID" value="NZ_MQWD01000001.1"/>
</dbReference>
<feature type="compositionally biased region" description="Gly residues" evidence="1">
    <location>
        <begin position="211"/>
        <end position="222"/>
    </location>
</feature>
<proteinExistence type="predicted"/>
<dbReference type="Proteomes" id="UP000216339">
    <property type="component" value="Unassembled WGS sequence"/>
</dbReference>
<gene>
    <name evidence="2" type="ORF">BSZ37_17110</name>
</gene>
<organism evidence="2 3">
    <name type="scientific">Rubrivirga marina</name>
    <dbReference type="NCBI Taxonomy" id="1196024"/>
    <lineage>
        <taxon>Bacteria</taxon>
        <taxon>Pseudomonadati</taxon>
        <taxon>Rhodothermota</taxon>
        <taxon>Rhodothermia</taxon>
        <taxon>Rhodothermales</taxon>
        <taxon>Rubricoccaceae</taxon>
        <taxon>Rubrivirga</taxon>
    </lineage>
</organism>
<feature type="region of interest" description="Disordered" evidence="1">
    <location>
        <begin position="198"/>
        <end position="229"/>
    </location>
</feature>
<protein>
    <recommendedName>
        <fullName evidence="4">Type 4 fimbrial biogenesis protein PilX N-terminal domain-containing protein</fullName>
    </recommendedName>
</protein>
<evidence type="ECO:0000313" key="3">
    <source>
        <dbReference type="Proteomes" id="UP000216339"/>
    </source>
</evidence>
<evidence type="ECO:0000256" key="1">
    <source>
        <dbReference type="SAM" id="MobiDB-lite"/>
    </source>
</evidence>
<evidence type="ECO:0008006" key="4">
    <source>
        <dbReference type="Google" id="ProtNLM"/>
    </source>
</evidence>
<keyword evidence="3" id="KW-1185">Reference proteome</keyword>